<evidence type="ECO:0000313" key="3">
    <source>
        <dbReference type="Proteomes" id="UP001152795"/>
    </source>
</evidence>
<feature type="compositionally biased region" description="Polar residues" evidence="1">
    <location>
        <begin position="754"/>
        <end position="777"/>
    </location>
</feature>
<feature type="region of interest" description="Disordered" evidence="1">
    <location>
        <begin position="542"/>
        <end position="609"/>
    </location>
</feature>
<feature type="compositionally biased region" description="Basic and acidic residues" evidence="1">
    <location>
        <begin position="743"/>
        <end position="753"/>
    </location>
</feature>
<feature type="compositionally biased region" description="Polar residues" evidence="1">
    <location>
        <begin position="566"/>
        <end position="582"/>
    </location>
</feature>
<proteinExistence type="predicted"/>
<feature type="compositionally biased region" description="Polar residues" evidence="1">
    <location>
        <begin position="437"/>
        <end position="447"/>
    </location>
</feature>
<feature type="region of interest" description="Disordered" evidence="1">
    <location>
        <begin position="623"/>
        <end position="703"/>
    </location>
</feature>
<feature type="region of interest" description="Disordered" evidence="1">
    <location>
        <begin position="333"/>
        <end position="447"/>
    </location>
</feature>
<reference evidence="2" key="1">
    <citation type="submission" date="2020-04" db="EMBL/GenBank/DDBJ databases">
        <authorList>
            <person name="Alioto T."/>
            <person name="Alioto T."/>
            <person name="Gomez Garrido J."/>
        </authorList>
    </citation>
    <scope>NUCLEOTIDE SEQUENCE</scope>
    <source>
        <strain evidence="2">A484AB</strain>
    </source>
</reference>
<keyword evidence="3" id="KW-1185">Reference proteome</keyword>
<evidence type="ECO:0000313" key="2">
    <source>
        <dbReference type="EMBL" id="CAB4000978.1"/>
    </source>
</evidence>
<evidence type="ECO:0000256" key="1">
    <source>
        <dbReference type="SAM" id="MobiDB-lite"/>
    </source>
</evidence>
<comment type="caution">
    <text evidence="2">The sequence shown here is derived from an EMBL/GenBank/DDBJ whole genome shotgun (WGS) entry which is preliminary data.</text>
</comment>
<feature type="compositionally biased region" description="Basic and acidic residues" evidence="1">
    <location>
        <begin position="338"/>
        <end position="406"/>
    </location>
</feature>
<gene>
    <name evidence="2" type="ORF">PACLA_8A066118</name>
</gene>
<feature type="region of interest" description="Disordered" evidence="1">
    <location>
        <begin position="169"/>
        <end position="318"/>
    </location>
</feature>
<feature type="compositionally biased region" description="Pro residues" evidence="1">
    <location>
        <begin position="295"/>
        <end position="307"/>
    </location>
</feature>
<name>A0A7D9I7C7_PARCT</name>
<sequence length="1095" mass="119228">MVDLEIHLPNSDVRTYKFYKTDTLKGALKMVCTKEKLRVNEYYFHHMQRTDDSLDMALRIGDLRTDKIRLISKREMREGSTNTLDKVSISTSRKKNRGMFSFVRRRFSRKRKESPQYSSAPSVIQYTDNVFMVERTAGEQRIDEIHLRDSNSSANSEIHVVARATKSDTTGVKIMSSTLPSRSVKRKAPPPPPGLKLIMPKSQQPTSGVNGHHTIDGKKTTKKRRAPSPPNNVTTPATPVNDGTSPNQNGTKPPRPPNPPSIITSPTNLPHLGTEHEVPETSDNVDYKSPFPVFIAPPPPDSTPPPIDECETPIGPIDSEFIDDGSVEIPVEINGIIDDTKSLDSKSSENREDESNKEAQVKVELDAKDSTKTESSENDNKDVSDTIEKNGQKEEKIVEDQTKVAEDTIDGDTSLKGNETSTSNSKEKNKPPKVDENANSLNQENTKNLTPEQLQALMMKTQNPQEPLNLQNQQLFAMQQNQQMLSNILLQQMLQQQMTQQRQPAIMPMPMAGVMPVSPLHPMQLGGGVNTMQPGGMMSPIANYPNPMWSQPSAQPLPQPVPPSESKGTNEVKTSTSSTSPDNLPKEVKSESGSQTETAKPPLPVKDEELVNRPLFKKMLAQVSQGKIQGIPRQTSHDSEATPTSPISPTAKIAKAPTSYVASAERNVPQSKPEEERKAPITLGEAGRKSSYVDSAISKKKDEDVIQNDVKVTTKIPENSAVSINKIPAQVVVVDSTINKQSKATEPDVKIEKTSQQAVMATDSSNVSRNASTSMGNSMKHENTSSSVMFTQTVPSAPNVLDHNKPLVGFNQVHTVNTPKPTSPTSIPSVTGGASVSEVENERQTSPIVNNHTPSLITSTSFGPNPNPGATVVNHNSPNQANPPVSTLPSGTTVVNPPIHSKPPIHAPKPHISASGVAVVNHNTPNQPLVNTPKPPTNPLNVTSIARQAAQVAAEKRNSQISKPPSYVGHTPHKLKTEEPVLGTFKYQRAFVPPLSPPTNAGLNQNGGQLSYNYATTGRIKTDGAKPPQVAKKPRHMSEPKPTVATKPTYDIRQSKALPNKSKKSQHINISLSLSPEERMQLHNKSGLATNAAGR</sequence>
<organism evidence="2 3">
    <name type="scientific">Paramuricea clavata</name>
    <name type="common">Red gorgonian</name>
    <name type="synonym">Violescent sea-whip</name>
    <dbReference type="NCBI Taxonomy" id="317549"/>
    <lineage>
        <taxon>Eukaryota</taxon>
        <taxon>Metazoa</taxon>
        <taxon>Cnidaria</taxon>
        <taxon>Anthozoa</taxon>
        <taxon>Octocorallia</taxon>
        <taxon>Malacalcyonacea</taxon>
        <taxon>Plexauridae</taxon>
        <taxon>Paramuricea</taxon>
    </lineage>
</organism>
<feature type="compositionally biased region" description="Polar residues" evidence="1">
    <location>
        <begin position="169"/>
        <end position="181"/>
    </location>
</feature>
<feature type="region of interest" description="Disordered" evidence="1">
    <location>
        <begin position="817"/>
        <end position="852"/>
    </location>
</feature>
<dbReference type="EMBL" id="CACRXK020003974">
    <property type="protein sequence ID" value="CAB4000978.1"/>
    <property type="molecule type" value="Genomic_DNA"/>
</dbReference>
<dbReference type="Proteomes" id="UP001152795">
    <property type="component" value="Unassembled WGS sequence"/>
</dbReference>
<feature type="compositionally biased region" description="Polar residues" evidence="1">
    <location>
        <begin position="242"/>
        <end position="251"/>
    </location>
</feature>
<feature type="compositionally biased region" description="Polar residues" evidence="1">
    <location>
        <begin position="415"/>
        <end position="424"/>
    </location>
</feature>
<feature type="region of interest" description="Disordered" evidence="1">
    <location>
        <begin position="740"/>
        <end position="785"/>
    </location>
</feature>
<feature type="compositionally biased region" description="Basic and acidic residues" evidence="1">
    <location>
        <begin position="425"/>
        <end position="436"/>
    </location>
</feature>
<feature type="compositionally biased region" description="Low complexity" evidence="1">
    <location>
        <begin position="231"/>
        <end position="241"/>
    </location>
</feature>
<protein>
    <submittedName>
        <fullName evidence="2">Uncharacterized protein</fullName>
    </submittedName>
</protein>
<accession>A0A7D9I7C7</accession>
<feature type="region of interest" description="Disordered" evidence="1">
    <location>
        <begin position="1019"/>
        <end position="1095"/>
    </location>
</feature>
<feature type="compositionally biased region" description="Low complexity" evidence="1">
    <location>
        <begin position="818"/>
        <end position="831"/>
    </location>
</feature>
<dbReference type="AlphaFoldDB" id="A0A7D9I7C7"/>
<dbReference type="OrthoDB" id="10536709at2759"/>